<feature type="chain" id="PRO_5045705088" evidence="2">
    <location>
        <begin position="30"/>
        <end position="487"/>
    </location>
</feature>
<sequence>MRSVVALVCGFALAVAGLLVPTSTPSASALSQGLGFTADDLPTWQANGTVWAMAASGNTVFAGGTFSQLRPPNGASGSPVAVSALSSLNGSTGAPASCRPSVTLSGGTATVRALTVSPDGRTLYIGGNFSNVAGTTVSRLAALDIPSCSVKQDFRPGSISATVRALSATDDTLYLAGDFQSVAGQTRQRFAAVATSDGALRPFVADADLPGRAIAVAEDGATVALGGDFFSINGENSHSFAVVDPSTGANIRNYPRGFVPDTSVTKGITTDGGSFYVGNEGTGGGVFDGSFAVNYSDLNERWRDRCLGATQALIEDEGTLYEAHHHHDCSSEGLFQDGQRVYLTANDAWTDDEIAWRPQLNDGLGEGIGPRAFAIAQGSGQKNLWVGGEFTRTNGNLQQSLTRFADGPDTGNPLGVTPRAEALRAGEIQVSWRGSYDDDDGLLTYDVYRDGASTPIATVQGSPGGGPGRRCRSSTPTWSPGGPIPTA</sequence>
<evidence type="ECO:0000313" key="3">
    <source>
        <dbReference type="EMBL" id="BDZ42734.1"/>
    </source>
</evidence>
<evidence type="ECO:0000256" key="2">
    <source>
        <dbReference type="SAM" id="SignalP"/>
    </source>
</evidence>
<organism evidence="3 4">
    <name type="scientific">Paraoerskovia sediminicola</name>
    <dbReference type="NCBI Taxonomy" id="1138587"/>
    <lineage>
        <taxon>Bacteria</taxon>
        <taxon>Bacillati</taxon>
        <taxon>Actinomycetota</taxon>
        <taxon>Actinomycetes</taxon>
        <taxon>Micrococcales</taxon>
        <taxon>Cellulomonadaceae</taxon>
        <taxon>Paraoerskovia</taxon>
    </lineage>
</organism>
<name>A0ABN6XCX6_9CELL</name>
<gene>
    <name evidence="3" type="ORF">GCM10025865_20330</name>
</gene>
<protein>
    <submittedName>
        <fullName evidence="3">Uncharacterized protein</fullName>
    </submittedName>
</protein>
<reference evidence="4" key="1">
    <citation type="journal article" date="2019" name="Int. J. Syst. Evol. Microbiol.">
        <title>The Global Catalogue of Microorganisms (GCM) 10K type strain sequencing project: providing services to taxonomists for standard genome sequencing and annotation.</title>
        <authorList>
            <consortium name="The Broad Institute Genomics Platform"/>
            <consortium name="The Broad Institute Genome Sequencing Center for Infectious Disease"/>
            <person name="Wu L."/>
            <person name="Ma J."/>
        </authorList>
    </citation>
    <scope>NUCLEOTIDE SEQUENCE [LARGE SCALE GENOMIC DNA]</scope>
    <source>
        <strain evidence="4">NBRC 108565</strain>
    </source>
</reference>
<dbReference type="Proteomes" id="UP001321475">
    <property type="component" value="Chromosome"/>
</dbReference>
<keyword evidence="2" id="KW-0732">Signal</keyword>
<dbReference type="EMBL" id="AP027729">
    <property type="protein sequence ID" value="BDZ42734.1"/>
    <property type="molecule type" value="Genomic_DNA"/>
</dbReference>
<evidence type="ECO:0000256" key="1">
    <source>
        <dbReference type="SAM" id="MobiDB-lite"/>
    </source>
</evidence>
<dbReference type="SUPFAM" id="SSF50998">
    <property type="entry name" value="Quinoprotein alcohol dehydrogenase-like"/>
    <property type="match status" value="1"/>
</dbReference>
<dbReference type="RefSeq" id="WP_286217160.1">
    <property type="nucleotide sequence ID" value="NZ_AP027729.1"/>
</dbReference>
<evidence type="ECO:0000313" key="4">
    <source>
        <dbReference type="Proteomes" id="UP001321475"/>
    </source>
</evidence>
<keyword evidence="4" id="KW-1185">Reference proteome</keyword>
<feature type="signal peptide" evidence="2">
    <location>
        <begin position="1"/>
        <end position="29"/>
    </location>
</feature>
<dbReference type="InterPro" id="IPR011047">
    <property type="entry name" value="Quinoprotein_ADH-like_sf"/>
</dbReference>
<proteinExistence type="predicted"/>
<feature type="region of interest" description="Disordered" evidence="1">
    <location>
        <begin position="454"/>
        <end position="487"/>
    </location>
</feature>
<accession>A0ABN6XCX6</accession>